<keyword evidence="9 14" id="KW-0479">Metal-binding</keyword>
<dbReference type="PANTHER" id="PTHR42945:SF11">
    <property type="entry name" value="PHOSPHORIBOSYL-AMP CYCLOHYDROLASE"/>
    <property type="match status" value="1"/>
</dbReference>
<feature type="domain" description="Phosphoribosyl-AMP cyclohydrolase" evidence="15">
    <location>
        <begin position="54"/>
        <end position="126"/>
    </location>
</feature>
<feature type="binding site" evidence="14">
    <location>
        <position position="103"/>
    </location>
    <ligand>
        <name>Mg(2+)</name>
        <dbReference type="ChEBI" id="CHEBI:18420"/>
    </ligand>
</feature>
<evidence type="ECO:0000256" key="2">
    <source>
        <dbReference type="ARBA" id="ARBA00001460"/>
    </source>
</evidence>
<comment type="catalytic activity">
    <reaction evidence="2">
        <text>1-(5-phospho-beta-D-ribosyl)-ATP + H2O = 1-(5-phospho-beta-D-ribosyl)-5'-AMP + diphosphate + H(+)</text>
        <dbReference type="Rhea" id="RHEA:22828"/>
        <dbReference type="ChEBI" id="CHEBI:15377"/>
        <dbReference type="ChEBI" id="CHEBI:15378"/>
        <dbReference type="ChEBI" id="CHEBI:33019"/>
        <dbReference type="ChEBI" id="CHEBI:59457"/>
        <dbReference type="ChEBI" id="CHEBI:73183"/>
        <dbReference type="EC" id="3.6.1.31"/>
    </reaction>
</comment>
<dbReference type="InterPro" id="IPR038019">
    <property type="entry name" value="PRib_AMP_CycHydrolase_sf"/>
</dbReference>
<dbReference type="InterPro" id="IPR026660">
    <property type="entry name" value="PRA-CH"/>
</dbReference>
<evidence type="ECO:0000256" key="7">
    <source>
        <dbReference type="ARBA" id="ARBA00022490"/>
    </source>
</evidence>
<comment type="subcellular location">
    <subcellularLocation>
        <location evidence="14">Cytoplasm</location>
    </subcellularLocation>
</comment>
<dbReference type="Pfam" id="PF01502">
    <property type="entry name" value="PRA-CH"/>
    <property type="match status" value="1"/>
</dbReference>
<proteinExistence type="inferred from homology"/>
<dbReference type="UniPathway" id="UPA00031">
    <property type="reaction ID" value="UER00008"/>
</dbReference>
<gene>
    <name evidence="14" type="primary">hisI</name>
    <name evidence="16" type="ORF">CLAC_07570</name>
</gene>
<comment type="pathway">
    <text evidence="4">Amino-acid biosynthesis; L-histidine biosynthesis; L-histidine from 5-phospho-alpha-D-ribose 1-diphosphate: step 2/9.</text>
</comment>
<evidence type="ECO:0000256" key="4">
    <source>
        <dbReference type="ARBA" id="ARBA00005204"/>
    </source>
</evidence>
<dbReference type="GO" id="GO:0000287">
    <property type="term" value="F:magnesium ion binding"/>
    <property type="evidence" value="ECO:0007669"/>
    <property type="project" value="UniProtKB-UniRule"/>
</dbReference>
<organism evidence="16 17">
    <name type="scientific">Corynebacterium lactis RW2-5</name>
    <dbReference type="NCBI Taxonomy" id="1408189"/>
    <lineage>
        <taxon>Bacteria</taxon>
        <taxon>Bacillati</taxon>
        <taxon>Actinomycetota</taxon>
        <taxon>Actinomycetes</taxon>
        <taxon>Mycobacteriales</taxon>
        <taxon>Corynebacteriaceae</taxon>
        <taxon>Corynebacterium</taxon>
    </lineage>
</organism>
<evidence type="ECO:0000256" key="12">
    <source>
        <dbReference type="ARBA" id="ARBA00022842"/>
    </source>
</evidence>
<evidence type="ECO:0000256" key="10">
    <source>
        <dbReference type="ARBA" id="ARBA00022801"/>
    </source>
</evidence>
<evidence type="ECO:0000313" key="17">
    <source>
        <dbReference type="Proteomes" id="UP000058446"/>
    </source>
</evidence>
<dbReference type="GO" id="GO:0008270">
    <property type="term" value="F:zinc ion binding"/>
    <property type="evidence" value="ECO:0007669"/>
    <property type="project" value="UniProtKB-UniRule"/>
</dbReference>
<dbReference type="PANTHER" id="PTHR42945">
    <property type="entry name" value="HISTIDINE BIOSYNTHESIS BIFUNCTIONAL PROTEIN"/>
    <property type="match status" value="1"/>
</dbReference>
<dbReference type="KEGG" id="clw:CLAC_07570"/>
<sequence>MSAAELAPGAKEHGAGDDPTAYELPKSIADVAKFNADGLIPAIVQESGSGRVLMMAWMDSHALAYTIATKRGTYWSRSRREYWIKGLTSGHFQKVTSLALDCDGDTVLMEVVQSGAACHTGAHSCFDVHPVF</sequence>
<comment type="similarity">
    <text evidence="6">In the N-terminal section; belongs to the PRA-CH family.</text>
</comment>
<dbReference type="Proteomes" id="UP000058446">
    <property type="component" value="Chromosome"/>
</dbReference>
<keyword evidence="17" id="KW-1185">Reference proteome</keyword>
<evidence type="ECO:0000256" key="14">
    <source>
        <dbReference type="HAMAP-Rule" id="MF_01021"/>
    </source>
</evidence>
<evidence type="ECO:0000313" key="16">
    <source>
        <dbReference type="EMBL" id="ALA67588.1"/>
    </source>
</evidence>
<evidence type="ECO:0000256" key="3">
    <source>
        <dbReference type="ARBA" id="ARBA00005169"/>
    </source>
</evidence>
<reference evidence="16 17" key="1">
    <citation type="submission" date="2013-10" db="EMBL/GenBank/DDBJ databases">
        <title>Complete genome sequence of Corynebacterium lactis DSM 45799(T), isolated from raw cow milk.</title>
        <authorList>
            <person name="Ruckert C."/>
            <person name="Albersmeier A."/>
            <person name="Lipski A."/>
            <person name="Kalinowski J."/>
        </authorList>
    </citation>
    <scope>NUCLEOTIDE SEQUENCE [LARGE SCALE GENOMIC DNA]</scope>
    <source>
        <strain evidence="16 17">RW2-5</strain>
    </source>
</reference>
<evidence type="ECO:0000259" key="15">
    <source>
        <dbReference type="Pfam" id="PF01502"/>
    </source>
</evidence>
<comment type="pathway">
    <text evidence="3 14">Amino-acid biosynthesis; L-histidine biosynthesis; L-histidine from 5-phospho-alpha-D-ribose 1-diphosphate: step 3/9.</text>
</comment>
<keyword evidence="13 14" id="KW-0368">Histidine biosynthesis</keyword>
<dbReference type="HAMAP" id="MF_01021">
    <property type="entry name" value="HisI"/>
    <property type="match status" value="1"/>
</dbReference>
<keyword evidence="10 14" id="KW-0378">Hydrolase</keyword>
<accession>A0A0K2H0W9</accession>
<keyword evidence="12 14" id="KW-0460">Magnesium</keyword>
<evidence type="ECO:0000256" key="8">
    <source>
        <dbReference type="ARBA" id="ARBA00022605"/>
    </source>
</evidence>
<dbReference type="SUPFAM" id="SSF141734">
    <property type="entry name" value="HisI-like"/>
    <property type="match status" value="1"/>
</dbReference>
<keyword evidence="11 14" id="KW-0862">Zinc</keyword>
<dbReference type="GO" id="GO:0004635">
    <property type="term" value="F:phosphoribosyl-AMP cyclohydrolase activity"/>
    <property type="evidence" value="ECO:0007669"/>
    <property type="project" value="UniProtKB-UniRule"/>
</dbReference>
<comment type="catalytic activity">
    <reaction evidence="1 14">
        <text>1-(5-phospho-beta-D-ribosyl)-5'-AMP + H2O = 1-(5-phospho-beta-D-ribosyl)-5-[(5-phospho-beta-D-ribosylamino)methylideneamino]imidazole-4-carboxamide</text>
        <dbReference type="Rhea" id="RHEA:20049"/>
        <dbReference type="ChEBI" id="CHEBI:15377"/>
        <dbReference type="ChEBI" id="CHEBI:58435"/>
        <dbReference type="ChEBI" id="CHEBI:59457"/>
        <dbReference type="EC" id="3.5.4.19"/>
    </reaction>
</comment>
<comment type="cofactor">
    <cofactor evidence="14">
        <name>Zn(2+)</name>
        <dbReference type="ChEBI" id="CHEBI:29105"/>
    </cofactor>
    <text evidence="14">Binds 1 zinc ion per subunit.</text>
</comment>
<keyword evidence="7 14" id="KW-0963">Cytoplasm</keyword>
<evidence type="ECO:0000256" key="5">
    <source>
        <dbReference type="ARBA" id="ARBA00007731"/>
    </source>
</evidence>
<dbReference type="FunFam" id="3.10.20.810:FF:000001">
    <property type="entry name" value="Histidine biosynthesis bifunctional protein HisIE"/>
    <property type="match status" value="1"/>
</dbReference>
<dbReference type="RefSeq" id="WP_053412364.1">
    <property type="nucleotide sequence ID" value="NZ_CP006841.1"/>
</dbReference>
<evidence type="ECO:0000256" key="6">
    <source>
        <dbReference type="ARBA" id="ARBA00008299"/>
    </source>
</evidence>
<dbReference type="OrthoDB" id="9795769at2"/>
<feature type="binding site" evidence="14">
    <location>
        <position position="101"/>
    </location>
    <ligand>
        <name>Mg(2+)</name>
        <dbReference type="ChEBI" id="CHEBI:18420"/>
    </ligand>
</feature>
<dbReference type="NCBIfam" id="NF000768">
    <property type="entry name" value="PRK00051.1"/>
    <property type="match status" value="1"/>
</dbReference>
<protein>
    <recommendedName>
        <fullName evidence="14">Phosphoribosyl-AMP cyclohydrolase</fullName>
        <shortName evidence="14">PRA-CH</shortName>
        <ecNumber evidence="14">3.5.4.19</ecNumber>
    </recommendedName>
</protein>
<dbReference type="Gene3D" id="3.10.20.810">
    <property type="entry name" value="Phosphoribosyl-AMP cyclohydrolase"/>
    <property type="match status" value="1"/>
</dbReference>
<evidence type="ECO:0000256" key="11">
    <source>
        <dbReference type="ARBA" id="ARBA00022833"/>
    </source>
</evidence>
<dbReference type="EC" id="3.5.4.19" evidence="14"/>
<feature type="binding site" evidence="14">
    <location>
        <position position="102"/>
    </location>
    <ligand>
        <name>Zn(2+)</name>
        <dbReference type="ChEBI" id="CHEBI:29105"/>
        <note>ligand shared between dimeric partners</note>
    </ligand>
</feature>
<evidence type="ECO:0000256" key="1">
    <source>
        <dbReference type="ARBA" id="ARBA00000024"/>
    </source>
</evidence>
<evidence type="ECO:0000256" key="13">
    <source>
        <dbReference type="ARBA" id="ARBA00023102"/>
    </source>
</evidence>
<comment type="similarity">
    <text evidence="5">In the C-terminal section; belongs to the PRA-PH family.</text>
</comment>
<dbReference type="InterPro" id="IPR002496">
    <property type="entry name" value="PRib_AMP_CycHydrolase_dom"/>
</dbReference>
<dbReference type="EMBL" id="CP006841">
    <property type="protein sequence ID" value="ALA67588.1"/>
    <property type="molecule type" value="Genomic_DNA"/>
</dbReference>
<dbReference type="PATRIC" id="fig|1408189.4.peg.1515"/>
<feature type="binding site" evidence="14">
    <location>
        <position position="105"/>
    </location>
    <ligand>
        <name>Mg(2+)</name>
        <dbReference type="ChEBI" id="CHEBI:18420"/>
    </ligand>
</feature>
<dbReference type="GO" id="GO:0004636">
    <property type="term" value="F:phosphoribosyl-ATP diphosphatase activity"/>
    <property type="evidence" value="ECO:0007669"/>
    <property type="project" value="UniProtKB-EC"/>
</dbReference>
<keyword evidence="8 14" id="KW-0028">Amino-acid biosynthesis</keyword>
<comment type="function">
    <text evidence="14">Catalyzes the hydrolysis of the adenine ring of phosphoribosyl-AMP.</text>
</comment>
<dbReference type="GO" id="GO:0000105">
    <property type="term" value="P:L-histidine biosynthetic process"/>
    <property type="evidence" value="ECO:0007669"/>
    <property type="project" value="UniProtKB-UniRule"/>
</dbReference>
<dbReference type="AlphaFoldDB" id="A0A0K2H0W9"/>
<evidence type="ECO:0000256" key="9">
    <source>
        <dbReference type="ARBA" id="ARBA00022723"/>
    </source>
</evidence>
<feature type="binding site" evidence="14">
    <location>
        <position position="125"/>
    </location>
    <ligand>
        <name>Zn(2+)</name>
        <dbReference type="ChEBI" id="CHEBI:29105"/>
        <note>ligand shared between dimeric partners</note>
    </ligand>
</feature>
<comment type="cofactor">
    <cofactor evidence="14">
        <name>Mg(2+)</name>
        <dbReference type="ChEBI" id="CHEBI:18420"/>
    </cofactor>
    <text evidence="14">Binds 1 Mg(2+) ion per subunit.</text>
</comment>
<dbReference type="GO" id="GO:0005737">
    <property type="term" value="C:cytoplasm"/>
    <property type="evidence" value="ECO:0007669"/>
    <property type="project" value="UniProtKB-SubCell"/>
</dbReference>
<comment type="subunit">
    <text evidence="14">Homodimer.</text>
</comment>
<comment type="similarity">
    <text evidence="14">Belongs to the PRA-CH family.</text>
</comment>
<dbReference type="STRING" id="1408189.CLAC_07570"/>
<name>A0A0K2H0W9_9CORY</name>
<feature type="binding site" evidence="14">
    <location>
        <position position="118"/>
    </location>
    <ligand>
        <name>Zn(2+)</name>
        <dbReference type="ChEBI" id="CHEBI:29105"/>
        <note>ligand shared between dimeric partners</note>
    </ligand>
</feature>